<organism evidence="2 3">
    <name type="scientific">Candidatus Corynebacterium intestinavium</name>
    <dbReference type="NCBI Taxonomy" id="2838531"/>
    <lineage>
        <taxon>Bacteria</taxon>
        <taxon>Bacillati</taxon>
        <taxon>Actinomycetota</taxon>
        <taxon>Actinomycetes</taxon>
        <taxon>Mycobacteriales</taxon>
        <taxon>Corynebacteriaceae</taxon>
        <taxon>Corynebacterium</taxon>
    </lineage>
</organism>
<feature type="compositionally biased region" description="Low complexity" evidence="1">
    <location>
        <begin position="150"/>
        <end position="171"/>
    </location>
</feature>
<reference evidence="2" key="1">
    <citation type="journal article" date="2021" name="PeerJ">
        <title>Extensive microbial diversity within the chicken gut microbiome revealed by metagenomics and culture.</title>
        <authorList>
            <person name="Gilroy R."/>
            <person name="Ravi A."/>
            <person name="Getino M."/>
            <person name="Pursley I."/>
            <person name="Horton D.L."/>
            <person name="Alikhan N.F."/>
            <person name="Baker D."/>
            <person name="Gharbi K."/>
            <person name="Hall N."/>
            <person name="Watson M."/>
            <person name="Adriaenssens E.M."/>
            <person name="Foster-Nyarko E."/>
            <person name="Jarju S."/>
            <person name="Secka A."/>
            <person name="Antonio M."/>
            <person name="Oren A."/>
            <person name="Chaudhuri R.R."/>
            <person name="La Ragione R."/>
            <person name="Hildebrand F."/>
            <person name="Pallen M.J."/>
        </authorList>
    </citation>
    <scope>NUCLEOTIDE SEQUENCE</scope>
    <source>
        <strain evidence="2">5925</strain>
    </source>
</reference>
<reference evidence="2" key="2">
    <citation type="submission" date="2021-04" db="EMBL/GenBank/DDBJ databases">
        <authorList>
            <person name="Gilroy R."/>
        </authorList>
    </citation>
    <scope>NUCLEOTIDE SEQUENCE</scope>
    <source>
        <strain evidence="2">5925</strain>
    </source>
</reference>
<evidence type="ECO:0000256" key="1">
    <source>
        <dbReference type="SAM" id="MobiDB-lite"/>
    </source>
</evidence>
<dbReference type="Proteomes" id="UP000823907">
    <property type="component" value="Unassembled WGS sequence"/>
</dbReference>
<evidence type="ECO:0000313" key="2">
    <source>
        <dbReference type="EMBL" id="HJD49507.1"/>
    </source>
</evidence>
<feature type="region of interest" description="Disordered" evidence="1">
    <location>
        <begin position="128"/>
        <end position="179"/>
    </location>
</feature>
<comment type="caution">
    <text evidence="2">The sequence shown here is derived from an EMBL/GenBank/DDBJ whole genome shotgun (WGS) entry which is preliminary data.</text>
</comment>
<evidence type="ECO:0008006" key="4">
    <source>
        <dbReference type="Google" id="ProtNLM"/>
    </source>
</evidence>
<gene>
    <name evidence="2" type="ORF">H9907_05350</name>
</gene>
<feature type="region of interest" description="Disordered" evidence="1">
    <location>
        <begin position="316"/>
        <end position="343"/>
    </location>
</feature>
<proteinExistence type="predicted"/>
<accession>A0A9D2ZR82</accession>
<dbReference type="EMBL" id="DWUR01000088">
    <property type="protein sequence ID" value="HJD49507.1"/>
    <property type="molecule type" value="Genomic_DNA"/>
</dbReference>
<protein>
    <recommendedName>
        <fullName evidence="4">DUF4439 domain-containing protein</fullName>
    </recommendedName>
</protein>
<sequence length="415" mass="42620">MPCTLPAGAVPSGMCGTIVAVNPDSPQNQSLHLPERSSAIPALTRRGVLKAGVAGLGAVLASGLLPACGMDEASEALNRVRGGFEPNDQLRSIGAVMRSALERADAEEAEFIRRQIGVLEKEFLRQCGTDDDGQRDPQCSFEDADGSGSGDSPTSSTAASSTDLSSGTSSTKKGKDSAAERRQLFAGIQRELLGAIESPELPDADAHEKDSHGRTVTRQEFQTQLLVGLYGATAPVADAPQREDIAELLEDPEVVGRGNTKALGEDLKEALNSVYGAIQAAGVALAADDGSARKQLAAAGDGARLARDVVTAMITPAADDSTEKPEDADGAYEPPAGFGVSKATKAPASAKEAPAFLHAALAAPLSQLRLLAGRAETGPLRLALAQTCAALSRAQGQLELAQGLGPEAVVLRGGD</sequence>
<dbReference type="AlphaFoldDB" id="A0A9D2ZR82"/>
<name>A0A9D2ZR82_9CORY</name>
<evidence type="ECO:0000313" key="3">
    <source>
        <dbReference type="Proteomes" id="UP000823907"/>
    </source>
</evidence>